<dbReference type="InParanoid" id="A0A804KB99"/>
<sequence>MFLLFPERVLIFSPPAWKQIAVEGCLHGELDEVYASIRHVEKIEDVKIDLLIRCGDFQRVKNSLLGIDKPSIATTKISEYELILEVLLWTRSSACSDYIYIGGNHDASNHLWELYYGGWAGPNIYFLVFSGVIKFVNIRIGGISGIYKQGHYHLGHFERPPFYESDLRSVYHIREYDVMKLKHINEPIDIFISHDWPVVVYEYGNLKRLVRRLIIVVLLQIKKRTLGSLPAAELLNQHKPHKWFSGHIHCNFTAAIQRKKDESITRFVALDKCVPGRKFLLIVDINSDPGPYEIRHDADWLVITRKFNSIFPLS</sequence>
<dbReference type="AlphaFoldDB" id="A0A804KB99"/>
<dbReference type="Gramene" id="Ma08_t27160.1">
    <property type="protein sequence ID" value="Ma08_p27160.1"/>
    <property type="gene ID" value="Ma08_g27160"/>
</dbReference>
<dbReference type="GO" id="GO:0008419">
    <property type="term" value="F:RNA lariat debranching enzyme activity"/>
    <property type="evidence" value="ECO:0000318"/>
    <property type="project" value="GO_Central"/>
</dbReference>
<dbReference type="GO" id="GO:0005634">
    <property type="term" value="C:nucleus"/>
    <property type="evidence" value="ECO:0000318"/>
    <property type="project" value="GO_Central"/>
</dbReference>
<evidence type="ECO:0000313" key="4">
    <source>
        <dbReference type="EnsemblPlants" id="Ma08_p27160.1"/>
    </source>
</evidence>
<dbReference type="PANTHER" id="PTHR12849">
    <property type="entry name" value="RNA LARIAT DEBRANCHING ENZYME"/>
    <property type="match status" value="1"/>
</dbReference>
<dbReference type="Pfam" id="PF05011">
    <property type="entry name" value="DBR1"/>
    <property type="match status" value="1"/>
</dbReference>
<reference evidence="4" key="2">
    <citation type="submission" date="2021-05" db="UniProtKB">
        <authorList>
            <consortium name="EnsemblPlants"/>
        </authorList>
    </citation>
    <scope>IDENTIFICATION</scope>
    <source>
        <strain evidence="4">subsp. malaccensis</strain>
    </source>
</reference>
<dbReference type="Proteomes" id="UP000012960">
    <property type="component" value="Unplaced"/>
</dbReference>
<accession>A0A804KB99</accession>
<evidence type="ECO:0000259" key="2">
    <source>
        <dbReference type="Pfam" id="PF05011"/>
    </source>
</evidence>
<dbReference type="EMBL" id="HG996472">
    <property type="protein sequence ID" value="CAG1832875.1"/>
    <property type="molecule type" value="Genomic_DNA"/>
</dbReference>
<dbReference type="OMA" id="TDYGDWK"/>
<gene>
    <name evidence="3" type="ORF">GSMUA_87950.1</name>
</gene>
<name>A0A804KB99_MUSAM</name>
<evidence type="ECO:0000313" key="3">
    <source>
        <dbReference type="EMBL" id="CAG1832875.1"/>
    </source>
</evidence>
<protein>
    <submittedName>
        <fullName evidence="3">(wild Malaysian banana) hypothetical protein</fullName>
    </submittedName>
</protein>
<evidence type="ECO:0000259" key="1">
    <source>
        <dbReference type="Pfam" id="PF00149"/>
    </source>
</evidence>
<dbReference type="PANTHER" id="PTHR12849:SF0">
    <property type="entry name" value="LARIAT DEBRANCHING ENZYME"/>
    <property type="match status" value="1"/>
</dbReference>
<dbReference type="Pfam" id="PF00149">
    <property type="entry name" value="Metallophos"/>
    <property type="match status" value="1"/>
</dbReference>
<keyword evidence="5" id="KW-1185">Reference proteome</keyword>
<evidence type="ECO:0000313" key="5">
    <source>
        <dbReference type="Proteomes" id="UP000012960"/>
    </source>
</evidence>
<dbReference type="GO" id="GO:0000398">
    <property type="term" value="P:mRNA splicing, via spliceosome"/>
    <property type="evidence" value="ECO:0000318"/>
    <property type="project" value="GO_Central"/>
</dbReference>
<dbReference type="InterPro" id="IPR004843">
    <property type="entry name" value="Calcineurin-like_PHP"/>
</dbReference>
<organism evidence="4 5">
    <name type="scientific">Musa acuminata subsp. malaccensis</name>
    <name type="common">Wild banana</name>
    <name type="synonym">Musa malaccensis</name>
    <dbReference type="NCBI Taxonomy" id="214687"/>
    <lineage>
        <taxon>Eukaryota</taxon>
        <taxon>Viridiplantae</taxon>
        <taxon>Streptophyta</taxon>
        <taxon>Embryophyta</taxon>
        <taxon>Tracheophyta</taxon>
        <taxon>Spermatophyta</taxon>
        <taxon>Magnoliopsida</taxon>
        <taxon>Liliopsida</taxon>
        <taxon>Zingiberales</taxon>
        <taxon>Musaceae</taxon>
        <taxon>Musa</taxon>
    </lineage>
</organism>
<feature type="domain" description="Lariat debranching enzyme C-terminal" evidence="2">
    <location>
        <begin position="263"/>
        <end position="312"/>
    </location>
</feature>
<dbReference type="EnsemblPlants" id="Ma08_t27160.1">
    <property type="protein sequence ID" value="Ma08_p27160.1"/>
    <property type="gene ID" value="Ma08_g27160"/>
</dbReference>
<dbReference type="SUPFAM" id="SSF56300">
    <property type="entry name" value="Metallo-dependent phosphatases"/>
    <property type="match status" value="1"/>
</dbReference>
<dbReference type="Gene3D" id="3.60.21.10">
    <property type="match status" value="1"/>
</dbReference>
<dbReference type="InterPro" id="IPR007708">
    <property type="entry name" value="DBR1_C"/>
</dbReference>
<dbReference type="InterPro" id="IPR029052">
    <property type="entry name" value="Metallo-depent_PP-like"/>
</dbReference>
<feature type="domain" description="Calcineurin-like phosphoesterase" evidence="1">
    <location>
        <begin position="20"/>
        <end position="250"/>
    </location>
</feature>
<reference evidence="3" key="1">
    <citation type="submission" date="2021-03" db="EMBL/GenBank/DDBJ databases">
        <authorList>
            <consortium name="Genoscope - CEA"/>
            <person name="William W."/>
        </authorList>
    </citation>
    <scope>NUCLEOTIDE SEQUENCE</scope>
    <source>
        <strain evidence="3">Doubled-haploid Pahang</strain>
    </source>
</reference>
<proteinExistence type="predicted"/>